<evidence type="ECO:0000256" key="7">
    <source>
        <dbReference type="ARBA" id="ARBA00022729"/>
    </source>
</evidence>
<sequence length="388" mass="41546">MIRIFRFLPSVLLLTLLAAPASAFDTRAKAAFVMDITTGTVLLNKNADTPLPPASMSKLMTLYVAFEAIRDGRLSLEERLPVSSHAMSYGGSTMFLDTTDRIRVEDLLRGIIVLSGNDACAVIAEALSPDGTEAGFARFMTQRAQQMGMTNSTFANSNGWPAAGHMMSMRDLALLARHLIEDFPEFYPMFGETEFAFDGRAPQNTQNRNPLLKLGIGADGLKTGHTTKAGYGLVGSAKQADRRIVFVLSGLDSGQARAEEAEAIVSWAFRQFVEKSIVTAGTEVARADVWMGSVNSVGLTPAKDITTLVPVLGGDQVKAEVVYSGPLRAPIARGDQLAELVFAPEGLPESRVPLVAAEDVAKGGFLARLRTVSGLLLTRLQQGPEGAL</sequence>
<gene>
    <name evidence="18" type="primary">dacC</name>
    <name evidence="18" type="ORF">PEL8287_02953</name>
</gene>
<evidence type="ECO:0000313" key="18">
    <source>
        <dbReference type="EMBL" id="SLN55189.1"/>
    </source>
</evidence>
<dbReference type="SUPFAM" id="SSF56601">
    <property type="entry name" value="beta-lactamase/transpeptidase-like"/>
    <property type="match status" value="1"/>
</dbReference>
<comment type="similarity">
    <text evidence="3 15">Belongs to the peptidase S11 family.</text>
</comment>
<evidence type="ECO:0000256" key="10">
    <source>
        <dbReference type="ARBA" id="ARBA00022984"/>
    </source>
</evidence>
<keyword evidence="10" id="KW-0573">Peptidoglycan synthesis</keyword>
<dbReference type="Gene3D" id="3.40.710.10">
    <property type="entry name" value="DD-peptidase/beta-lactamase superfamily"/>
    <property type="match status" value="1"/>
</dbReference>
<dbReference type="InterPro" id="IPR012907">
    <property type="entry name" value="Peptidase_S11_C"/>
</dbReference>
<dbReference type="InterPro" id="IPR001967">
    <property type="entry name" value="Peptidase_S11_N"/>
</dbReference>
<comment type="function">
    <text evidence="1">Removes C-terminal D-alanyl residues from sugar-peptide cell wall precursors.</text>
</comment>
<keyword evidence="11" id="KW-0961">Cell wall biogenesis/degradation</keyword>
<organism evidence="18 19">
    <name type="scientific">Roseovarius litorisediminis</name>
    <dbReference type="NCBI Taxonomy" id="1312363"/>
    <lineage>
        <taxon>Bacteria</taxon>
        <taxon>Pseudomonadati</taxon>
        <taxon>Pseudomonadota</taxon>
        <taxon>Alphaproteobacteria</taxon>
        <taxon>Rhodobacterales</taxon>
        <taxon>Roseobacteraceae</taxon>
        <taxon>Roseovarius</taxon>
    </lineage>
</organism>
<dbReference type="EC" id="3.4.16.4" evidence="4"/>
<evidence type="ECO:0000256" key="4">
    <source>
        <dbReference type="ARBA" id="ARBA00012448"/>
    </source>
</evidence>
<evidence type="ECO:0000256" key="15">
    <source>
        <dbReference type="RuleBase" id="RU004016"/>
    </source>
</evidence>
<dbReference type="GO" id="GO:0071555">
    <property type="term" value="P:cell wall organization"/>
    <property type="evidence" value="ECO:0007669"/>
    <property type="project" value="UniProtKB-KW"/>
</dbReference>
<reference evidence="18 19" key="1">
    <citation type="submission" date="2017-03" db="EMBL/GenBank/DDBJ databases">
        <authorList>
            <person name="Afonso C.L."/>
            <person name="Miller P.J."/>
            <person name="Scott M.A."/>
            <person name="Spackman E."/>
            <person name="Goraichik I."/>
            <person name="Dimitrov K.M."/>
            <person name="Suarez D.L."/>
            <person name="Swayne D.E."/>
        </authorList>
    </citation>
    <scope>NUCLEOTIDE SEQUENCE [LARGE SCALE GENOMIC DNA]</scope>
    <source>
        <strain evidence="18 19">CECT 8287</strain>
    </source>
</reference>
<evidence type="ECO:0000256" key="12">
    <source>
        <dbReference type="ARBA" id="ARBA00034000"/>
    </source>
</evidence>
<evidence type="ECO:0000256" key="14">
    <source>
        <dbReference type="PIRSR" id="PIRSR618044-2"/>
    </source>
</evidence>
<dbReference type="PANTHER" id="PTHR21581:SF6">
    <property type="entry name" value="TRAFFICKING PROTEIN PARTICLE COMPLEX SUBUNIT 12"/>
    <property type="match status" value="1"/>
</dbReference>
<keyword evidence="19" id="KW-1185">Reference proteome</keyword>
<evidence type="ECO:0000256" key="8">
    <source>
        <dbReference type="ARBA" id="ARBA00022801"/>
    </source>
</evidence>
<feature type="chain" id="PRO_5012170136" description="serine-type D-Ala-D-Ala carboxypeptidase" evidence="16">
    <location>
        <begin position="24"/>
        <end position="388"/>
    </location>
</feature>
<evidence type="ECO:0000256" key="5">
    <source>
        <dbReference type="ARBA" id="ARBA00022645"/>
    </source>
</evidence>
<keyword evidence="5 18" id="KW-0121">Carboxypeptidase</keyword>
<dbReference type="RefSeq" id="WP_085893180.1">
    <property type="nucleotide sequence ID" value="NZ_FWFL01000008.1"/>
</dbReference>
<comment type="pathway">
    <text evidence="2">Cell wall biogenesis; peptidoglycan biosynthesis.</text>
</comment>
<evidence type="ECO:0000256" key="9">
    <source>
        <dbReference type="ARBA" id="ARBA00022960"/>
    </source>
</evidence>
<dbReference type="AlphaFoldDB" id="A0A1Y5T6Q9"/>
<dbReference type="Gene3D" id="2.60.410.10">
    <property type="entry name" value="D-Ala-D-Ala carboxypeptidase, C-terminal domain"/>
    <property type="match status" value="1"/>
</dbReference>
<dbReference type="GO" id="GO:0008360">
    <property type="term" value="P:regulation of cell shape"/>
    <property type="evidence" value="ECO:0007669"/>
    <property type="project" value="UniProtKB-KW"/>
</dbReference>
<dbReference type="Pfam" id="PF07943">
    <property type="entry name" value="PBP5_C"/>
    <property type="match status" value="1"/>
</dbReference>
<protein>
    <recommendedName>
        <fullName evidence="4">serine-type D-Ala-D-Ala carboxypeptidase</fullName>
        <ecNumber evidence="4">3.4.16.4</ecNumber>
    </recommendedName>
</protein>
<name>A0A1Y5T6Q9_9RHOB</name>
<dbReference type="Proteomes" id="UP000193827">
    <property type="component" value="Unassembled WGS sequence"/>
</dbReference>
<dbReference type="InterPro" id="IPR015956">
    <property type="entry name" value="Peniciliin-bd_prot_C_sf"/>
</dbReference>
<feature type="active site" description="Acyl-ester intermediate" evidence="13">
    <location>
        <position position="55"/>
    </location>
</feature>
<dbReference type="GO" id="GO:0006508">
    <property type="term" value="P:proteolysis"/>
    <property type="evidence" value="ECO:0007669"/>
    <property type="project" value="UniProtKB-KW"/>
</dbReference>
<feature type="active site" description="Proton acceptor" evidence="13">
    <location>
        <position position="58"/>
    </location>
</feature>
<dbReference type="GO" id="GO:0009002">
    <property type="term" value="F:serine-type D-Ala-D-Ala carboxypeptidase activity"/>
    <property type="evidence" value="ECO:0007669"/>
    <property type="project" value="UniProtKB-EC"/>
</dbReference>
<dbReference type="PRINTS" id="PR00725">
    <property type="entry name" value="DADACBPTASE1"/>
</dbReference>
<evidence type="ECO:0000256" key="2">
    <source>
        <dbReference type="ARBA" id="ARBA00004752"/>
    </source>
</evidence>
<dbReference type="InterPro" id="IPR037167">
    <property type="entry name" value="Peptidase_S11_C_sf"/>
</dbReference>
<keyword evidence="6" id="KW-0645">Protease</keyword>
<evidence type="ECO:0000256" key="6">
    <source>
        <dbReference type="ARBA" id="ARBA00022670"/>
    </source>
</evidence>
<dbReference type="GO" id="GO:0009252">
    <property type="term" value="P:peptidoglycan biosynthetic process"/>
    <property type="evidence" value="ECO:0007669"/>
    <property type="project" value="UniProtKB-UniPathway"/>
</dbReference>
<feature type="signal peptide" evidence="16">
    <location>
        <begin position="1"/>
        <end position="23"/>
    </location>
</feature>
<dbReference type="OrthoDB" id="9795979at2"/>
<evidence type="ECO:0000256" key="16">
    <source>
        <dbReference type="SAM" id="SignalP"/>
    </source>
</evidence>
<feature type="active site" evidence="13">
    <location>
        <position position="115"/>
    </location>
</feature>
<dbReference type="SMART" id="SM00936">
    <property type="entry name" value="PBP5_C"/>
    <property type="match status" value="1"/>
</dbReference>
<proteinExistence type="inferred from homology"/>
<keyword evidence="7 16" id="KW-0732">Signal</keyword>
<evidence type="ECO:0000313" key="19">
    <source>
        <dbReference type="Proteomes" id="UP000193827"/>
    </source>
</evidence>
<dbReference type="InterPro" id="IPR018044">
    <property type="entry name" value="Peptidase_S11"/>
</dbReference>
<evidence type="ECO:0000256" key="1">
    <source>
        <dbReference type="ARBA" id="ARBA00003217"/>
    </source>
</evidence>
<feature type="binding site" evidence="14">
    <location>
        <position position="222"/>
    </location>
    <ligand>
        <name>substrate</name>
    </ligand>
</feature>
<keyword evidence="8 18" id="KW-0378">Hydrolase</keyword>
<dbReference type="Pfam" id="PF00768">
    <property type="entry name" value="Peptidase_S11"/>
    <property type="match status" value="1"/>
</dbReference>
<feature type="domain" description="Peptidase S11 D-Ala-D-Ala carboxypeptidase A C-terminal" evidence="17">
    <location>
        <begin position="272"/>
        <end position="362"/>
    </location>
</feature>
<dbReference type="InterPro" id="IPR012338">
    <property type="entry name" value="Beta-lactam/transpept-like"/>
</dbReference>
<dbReference type="PANTHER" id="PTHR21581">
    <property type="entry name" value="D-ALANYL-D-ALANINE CARBOXYPEPTIDASE"/>
    <property type="match status" value="1"/>
</dbReference>
<evidence type="ECO:0000256" key="13">
    <source>
        <dbReference type="PIRSR" id="PIRSR618044-1"/>
    </source>
</evidence>
<keyword evidence="9" id="KW-0133">Cell shape</keyword>
<evidence type="ECO:0000256" key="11">
    <source>
        <dbReference type="ARBA" id="ARBA00023316"/>
    </source>
</evidence>
<evidence type="ECO:0000256" key="3">
    <source>
        <dbReference type="ARBA" id="ARBA00007164"/>
    </source>
</evidence>
<evidence type="ECO:0000259" key="17">
    <source>
        <dbReference type="SMART" id="SM00936"/>
    </source>
</evidence>
<dbReference type="EMBL" id="FWFL01000008">
    <property type="protein sequence ID" value="SLN55189.1"/>
    <property type="molecule type" value="Genomic_DNA"/>
</dbReference>
<dbReference type="SUPFAM" id="SSF69189">
    <property type="entry name" value="Penicillin-binding protein associated domain"/>
    <property type="match status" value="1"/>
</dbReference>
<comment type="catalytic activity">
    <reaction evidence="12">
        <text>Preferential cleavage: (Ac)2-L-Lys-D-Ala-|-D-Ala. Also transpeptidation of peptidyl-alanyl moieties that are N-acyl substituents of D-alanine.</text>
        <dbReference type="EC" id="3.4.16.4"/>
    </reaction>
</comment>
<dbReference type="UniPathway" id="UPA00219"/>
<accession>A0A1Y5T6Q9</accession>